<dbReference type="GO" id="GO:0003785">
    <property type="term" value="F:actin monomer binding"/>
    <property type="evidence" value="ECO:0007669"/>
    <property type="project" value="InterPro"/>
</dbReference>
<evidence type="ECO:0000313" key="3">
    <source>
        <dbReference type="EMBL" id="CAL1598329.1"/>
    </source>
</evidence>
<feature type="compositionally biased region" description="Low complexity" evidence="1">
    <location>
        <begin position="485"/>
        <end position="524"/>
    </location>
</feature>
<dbReference type="EMBL" id="OZ035844">
    <property type="protein sequence ID" value="CAL1598329.1"/>
    <property type="molecule type" value="Genomic_DNA"/>
</dbReference>
<proteinExistence type="predicted"/>
<feature type="compositionally biased region" description="Pro residues" evidence="1">
    <location>
        <begin position="332"/>
        <end position="351"/>
    </location>
</feature>
<feature type="region of interest" description="Disordered" evidence="1">
    <location>
        <begin position="744"/>
        <end position="767"/>
    </location>
</feature>
<feature type="region of interest" description="Disordered" evidence="1">
    <location>
        <begin position="427"/>
        <end position="701"/>
    </location>
</feature>
<feature type="compositionally biased region" description="Polar residues" evidence="1">
    <location>
        <begin position="235"/>
        <end position="244"/>
    </location>
</feature>
<feature type="compositionally biased region" description="Basic and acidic residues" evidence="1">
    <location>
        <begin position="639"/>
        <end position="655"/>
    </location>
</feature>
<evidence type="ECO:0000259" key="2">
    <source>
        <dbReference type="Pfam" id="PF09469"/>
    </source>
</evidence>
<dbReference type="Pfam" id="PF09469">
    <property type="entry name" value="Cobl"/>
    <property type="match status" value="1"/>
</dbReference>
<evidence type="ECO:0000256" key="1">
    <source>
        <dbReference type="SAM" id="MobiDB-lite"/>
    </source>
</evidence>
<feature type="compositionally biased region" description="Acidic residues" evidence="1">
    <location>
        <begin position="527"/>
        <end position="581"/>
    </location>
</feature>
<dbReference type="InterPro" id="IPR019025">
    <property type="entry name" value="Cordon-bleu_ubiquitin_domain"/>
</dbReference>
<evidence type="ECO:0000313" key="4">
    <source>
        <dbReference type="Proteomes" id="UP001497482"/>
    </source>
</evidence>
<dbReference type="Proteomes" id="UP001497482">
    <property type="component" value="Chromosome 22"/>
</dbReference>
<gene>
    <name evidence="3" type="ORF">KC01_LOCUS26732</name>
</gene>
<organism evidence="3 4">
    <name type="scientific">Knipowitschia caucasica</name>
    <name type="common">Caucasian dwarf goby</name>
    <name type="synonym">Pomatoschistus caucasicus</name>
    <dbReference type="NCBI Taxonomy" id="637954"/>
    <lineage>
        <taxon>Eukaryota</taxon>
        <taxon>Metazoa</taxon>
        <taxon>Chordata</taxon>
        <taxon>Craniata</taxon>
        <taxon>Vertebrata</taxon>
        <taxon>Euteleostomi</taxon>
        <taxon>Actinopterygii</taxon>
        <taxon>Neopterygii</taxon>
        <taxon>Teleostei</taxon>
        <taxon>Neoteleostei</taxon>
        <taxon>Acanthomorphata</taxon>
        <taxon>Gobiaria</taxon>
        <taxon>Gobiiformes</taxon>
        <taxon>Gobioidei</taxon>
        <taxon>Gobiidae</taxon>
        <taxon>Gobiinae</taxon>
        <taxon>Knipowitschia</taxon>
    </lineage>
</organism>
<dbReference type="AlphaFoldDB" id="A0AAV2LFI1"/>
<reference evidence="3 4" key="1">
    <citation type="submission" date="2024-04" db="EMBL/GenBank/DDBJ databases">
        <authorList>
            <person name="Waldvogel A.-M."/>
            <person name="Schoenle A."/>
        </authorList>
    </citation>
    <scope>NUCLEOTIDE SEQUENCE [LARGE SCALE GENOMIC DNA]</scope>
</reference>
<feature type="domain" description="Cordon-bleu ubiquitin-like" evidence="2">
    <location>
        <begin position="76"/>
        <end position="159"/>
    </location>
</feature>
<dbReference type="InterPro" id="IPR039895">
    <property type="entry name" value="COBL-like"/>
</dbReference>
<dbReference type="Gene3D" id="3.10.20.90">
    <property type="entry name" value="Phosphatidylinositol 3-kinase Catalytic Subunit, Chain A, domain 1"/>
    <property type="match status" value="1"/>
</dbReference>
<sequence>MLPGGLEKNATVHGSKPVMDLLVTLCASYHLNPSEYTVEVLSPGNNNISFTPNSPIGLLEAEKIVLKPRGGEEKIRTPYMPEATVRLLINYNQSRKTVVRVNPRLPLELLLPLVCDKCEFQLESTILLRDCESKEPLDPRRSLNEHGLREVYAKDTAAEDHVGPGLHSAADIAPTKSSSLSSSLQDLTKKEKKKSGSKGFLSLFRKHRKKSEPSHVVSAPSSPGAKLRSSSVSSQDVASCTTATADLRKKRRAPLPPMGASNSTPNNLGFCHLQSPQRSGDDTLRSTKRRAPPPPSATNHNKDATEDSIISLEEVKESEETVQQPSPSSSLPAPPSPPSLPPSLPPAPPSTHPLHKTHHPNAPSIHSQDLSDARAALAQVLTSSLTGGTLVKRLRNSSFSKAHNGASSVSESDVELKSVLCRNLQTDSDFGDAAGRRGLTTYKVVPSRRQSDAEPVPEEAEGAKVIPEPEQPVNPDLEEIETKPEQVNPEPEQVNPEPEQVTPEPEQVTPEPEQVTPEPEQARPGPEPEEAGPEPEEAGPEPEEAGPEPEEAGPEPEEAGPEPEEAGPEPEEAGPEPEEAGPELINVDPEPELAETESHLNKLEPDQAKPDHIHHEPDQVKPDWNQVALEPDQVNPKSDQAKPETDQVDPERDQVEPEIEICPQPELSSKTEECLDQSESGLPIQCLDEEETNSKDTVETAKQQNGEVECIVDHKVEASEPCHEINRDLYLGEEEVVQCHTETCDEKETHNTQEDDSFPPPPPPMYFNEDLGEADGGFVTNGHVCSNSEPPKLKPPAETLEAVVSAPSRFAHAVALAVQRTRLHSTGKTSAPVQQDT</sequence>
<dbReference type="PANTHER" id="PTHR21557:SF2">
    <property type="entry name" value="CORDON-BLEU PROTEIN-LIKE 1"/>
    <property type="match status" value="1"/>
</dbReference>
<feature type="compositionally biased region" description="Basic and acidic residues" evidence="1">
    <location>
        <begin position="596"/>
        <end position="621"/>
    </location>
</feature>
<feature type="region of interest" description="Disordered" evidence="1">
    <location>
        <begin position="158"/>
        <end position="370"/>
    </location>
</feature>
<accession>A0AAV2LFI1</accession>
<protein>
    <recommendedName>
        <fullName evidence="2">Cordon-bleu ubiquitin-like domain-containing protein</fullName>
    </recommendedName>
</protein>
<keyword evidence="4" id="KW-1185">Reference proteome</keyword>
<feature type="compositionally biased region" description="Basic and acidic residues" evidence="1">
    <location>
        <begin position="744"/>
        <end position="753"/>
    </location>
</feature>
<name>A0AAV2LFI1_KNICA</name>
<dbReference type="PANTHER" id="PTHR21557">
    <property type="entry name" value="CORDON-BLEU"/>
    <property type="match status" value="1"/>
</dbReference>